<dbReference type="SUPFAM" id="SSF52540">
    <property type="entry name" value="P-loop containing nucleoside triphosphate hydrolases"/>
    <property type="match status" value="2"/>
</dbReference>
<dbReference type="InterPro" id="IPR012340">
    <property type="entry name" value="NA-bd_OB-fold"/>
</dbReference>
<dbReference type="InterPro" id="IPR027417">
    <property type="entry name" value="P-loop_NTPase"/>
</dbReference>
<dbReference type="GO" id="GO:0016787">
    <property type="term" value="F:hydrolase activity"/>
    <property type="evidence" value="ECO:0007669"/>
    <property type="project" value="UniProtKB-KW"/>
</dbReference>
<evidence type="ECO:0000256" key="8">
    <source>
        <dbReference type="ARBA" id="ARBA00023125"/>
    </source>
</evidence>
<dbReference type="NCBIfam" id="TIGR00643">
    <property type="entry name" value="recG"/>
    <property type="match status" value="1"/>
</dbReference>
<evidence type="ECO:0000256" key="14">
    <source>
        <dbReference type="ARBA" id="ARBA00048988"/>
    </source>
</evidence>
<dbReference type="RefSeq" id="WP_169587919.1">
    <property type="nucleotide sequence ID" value="NZ_JABBGK010000001.1"/>
</dbReference>
<keyword evidence="7 15" id="KW-0067">ATP-binding</keyword>
<evidence type="ECO:0000256" key="6">
    <source>
        <dbReference type="ARBA" id="ARBA00022806"/>
    </source>
</evidence>
<keyword evidence="4 15" id="KW-0227">DNA damage</keyword>
<dbReference type="PROSITE" id="PS51192">
    <property type="entry name" value="HELICASE_ATP_BIND_1"/>
    <property type="match status" value="1"/>
</dbReference>
<proteinExistence type="inferred from homology"/>
<feature type="domain" description="Helicase C-terminal" evidence="17">
    <location>
        <begin position="472"/>
        <end position="627"/>
    </location>
</feature>
<dbReference type="PANTHER" id="PTHR47964">
    <property type="entry name" value="ATP-DEPENDENT DNA HELICASE HOMOLOG RECG, CHLOROPLASTIC"/>
    <property type="match status" value="1"/>
</dbReference>
<dbReference type="GO" id="GO:0006310">
    <property type="term" value="P:DNA recombination"/>
    <property type="evidence" value="ECO:0007669"/>
    <property type="project" value="UniProtKB-UniRule"/>
</dbReference>
<dbReference type="InterPro" id="IPR047112">
    <property type="entry name" value="RecG/Mfd"/>
</dbReference>
<dbReference type="Proteomes" id="UP000541470">
    <property type="component" value="Unassembled WGS sequence"/>
</dbReference>
<evidence type="ECO:0000256" key="9">
    <source>
        <dbReference type="ARBA" id="ARBA00023172"/>
    </source>
</evidence>
<dbReference type="GO" id="GO:0043138">
    <property type="term" value="F:3'-5' DNA helicase activity"/>
    <property type="evidence" value="ECO:0007669"/>
    <property type="project" value="UniProtKB-EC"/>
</dbReference>
<dbReference type="Gene3D" id="2.40.50.140">
    <property type="entry name" value="Nucleic acid-binding proteins"/>
    <property type="match status" value="1"/>
</dbReference>
<dbReference type="NCBIfam" id="NF008168">
    <property type="entry name" value="PRK10917.2-2"/>
    <property type="match status" value="1"/>
</dbReference>
<sequence length="701" mass="76424">MRPTVLDPLFASVASLSGVGPKLAQLLASLLGREDVEDARVVDLLFLAPFRLIDRRNQPGIALAQQGATVTITGRVDRHQPPPRGKSNLPYRVFIHDETGELALTFFRVKGNWLEKALPIDEEVIVSGKVDWFNGRASMVHPDLMVRASEAENLPLVEPVYPLTAGLSSKVLRKAVEHAVERVPELPEWADPALATRQGFPSIRQSFLDLHHPRDEKDIDPQAPARRRLAYDEFLAGQVSLALVRQKLRKVPGTPVRATGEVSEKILAALPFSPTASQSQAIADILNDMGSDTRMLRLLQGDVGAGKTLVALLAMAAVVESGGQAVLMAPTEILARQHHATISKFAASAGLRVEVLTGRTKGKERDAITERIASGEAQIVIGTHALFQDTVNYRNLMLAVVDEQHRFGVHQRLRLTAKGISPHMLVMTATPIPRTLVLAAFGDMDVSKLTEKPAGRKPIQTVTVPSERTGEIVDRLRSAVAEGKKAYWICPLVEESDVSDLMSAEERFAVLEKAIGAPIGLVHGRMSGPEKDAAMLAFKSGETRLLVATTVVEVGVDVPDATIMVIEHAERFGLAQLHQLRGRVGRGDEASSCILLYKGPLGETGKARLSILRDSEDGFLIAEEDLKLRGEGELLGTRQSGTPGFRIASLEAHADLLEIARKDAGYLLERDPDLTSERGEAVRTLLYLHRRDEAIRFLRAG</sequence>
<dbReference type="Gene3D" id="3.40.50.300">
    <property type="entry name" value="P-loop containing nucleotide triphosphate hydrolases"/>
    <property type="match status" value="2"/>
</dbReference>
<dbReference type="Pfam" id="PF19833">
    <property type="entry name" value="RecG_dom3_C"/>
    <property type="match status" value="1"/>
</dbReference>
<comment type="function">
    <text evidence="15">Plays a critical role in recombination and DNA repair. Helps process Holliday junction intermediates to mature products by catalyzing branch migration. Has replication fork regression activity, unwinds stalled or blocked replication forks to make a HJ that can be resolved. Has a DNA unwinding activity characteristic of a DNA helicase with 3'-5' polarity.</text>
</comment>
<dbReference type="EC" id="5.6.2.4" evidence="13 15"/>
<keyword evidence="6 15" id="KW-0347">Helicase</keyword>
<gene>
    <name evidence="18" type="primary">recG</name>
    <name evidence="18" type="ORF">HHL25_05180</name>
</gene>
<protein>
    <recommendedName>
        <fullName evidence="2 15">ATP-dependent DNA helicase RecG</fullName>
        <ecNumber evidence="13 15">5.6.2.4</ecNumber>
    </recommendedName>
</protein>
<dbReference type="NCBIfam" id="NF008165">
    <property type="entry name" value="PRK10917.1-3"/>
    <property type="match status" value="1"/>
</dbReference>
<evidence type="ECO:0000256" key="13">
    <source>
        <dbReference type="ARBA" id="ARBA00034808"/>
    </source>
</evidence>
<dbReference type="GO" id="GO:0006281">
    <property type="term" value="P:DNA repair"/>
    <property type="evidence" value="ECO:0007669"/>
    <property type="project" value="UniProtKB-UniRule"/>
</dbReference>
<reference evidence="18 19" key="1">
    <citation type="submission" date="2020-04" db="EMBL/GenBank/DDBJ databases">
        <title>Rhizobium sp. S-51 isolated from soil.</title>
        <authorList>
            <person name="Dahal R.H."/>
        </authorList>
    </citation>
    <scope>NUCLEOTIDE SEQUENCE [LARGE SCALE GENOMIC DNA]</scope>
    <source>
        <strain evidence="18 19">S-51</strain>
    </source>
</reference>
<keyword evidence="9 15" id="KW-0233">DNA recombination</keyword>
<evidence type="ECO:0000256" key="2">
    <source>
        <dbReference type="ARBA" id="ARBA00017846"/>
    </source>
</evidence>
<dbReference type="PROSITE" id="PS51194">
    <property type="entry name" value="HELICASE_CTER"/>
    <property type="match status" value="1"/>
</dbReference>
<dbReference type="InterPro" id="IPR014001">
    <property type="entry name" value="Helicase_ATP-bd"/>
</dbReference>
<dbReference type="InterPro" id="IPR011545">
    <property type="entry name" value="DEAD/DEAH_box_helicase_dom"/>
</dbReference>
<keyword evidence="11" id="KW-0413">Isomerase</keyword>
<evidence type="ECO:0000256" key="15">
    <source>
        <dbReference type="RuleBase" id="RU363016"/>
    </source>
</evidence>
<dbReference type="Pfam" id="PF00270">
    <property type="entry name" value="DEAD"/>
    <property type="match status" value="1"/>
</dbReference>
<evidence type="ECO:0000259" key="16">
    <source>
        <dbReference type="PROSITE" id="PS51192"/>
    </source>
</evidence>
<accession>A0A7Y0AU25</accession>
<organism evidence="18 19">
    <name type="scientific">Rhizobium terricola</name>
    <dbReference type="NCBI Taxonomy" id="2728849"/>
    <lineage>
        <taxon>Bacteria</taxon>
        <taxon>Pseudomonadati</taxon>
        <taxon>Pseudomonadota</taxon>
        <taxon>Alphaproteobacteria</taxon>
        <taxon>Hyphomicrobiales</taxon>
        <taxon>Rhizobiaceae</taxon>
        <taxon>Rhizobium/Agrobacterium group</taxon>
        <taxon>Rhizobium</taxon>
    </lineage>
</organism>
<evidence type="ECO:0000256" key="10">
    <source>
        <dbReference type="ARBA" id="ARBA00023204"/>
    </source>
</evidence>
<evidence type="ECO:0000256" key="7">
    <source>
        <dbReference type="ARBA" id="ARBA00022840"/>
    </source>
</evidence>
<dbReference type="NCBIfam" id="NF008164">
    <property type="entry name" value="PRK10917.1-2"/>
    <property type="match status" value="1"/>
</dbReference>
<evidence type="ECO:0000256" key="5">
    <source>
        <dbReference type="ARBA" id="ARBA00022801"/>
    </source>
</evidence>
<dbReference type="PANTHER" id="PTHR47964:SF1">
    <property type="entry name" value="ATP-DEPENDENT DNA HELICASE HOMOLOG RECG, CHLOROPLASTIC"/>
    <property type="match status" value="1"/>
</dbReference>
<keyword evidence="8" id="KW-0238">DNA-binding</keyword>
<dbReference type="Pfam" id="PF17191">
    <property type="entry name" value="RecG_wedge"/>
    <property type="match status" value="1"/>
</dbReference>
<dbReference type="GO" id="GO:0003677">
    <property type="term" value="F:DNA binding"/>
    <property type="evidence" value="ECO:0007669"/>
    <property type="project" value="UniProtKB-KW"/>
</dbReference>
<dbReference type="Pfam" id="PF00271">
    <property type="entry name" value="Helicase_C"/>
    <property type="match status" value="1"/>
</dbReference>
<dbReference type="CDD" id="cd04488">
    <property type="entry name" value="RecG_wedge_OBF"/>
    <property type="match status" value="1"/>
</dbReference>
<dbReference type="InterPro" id="IPR004609">
    <property type="entry name" value="ATP-dep_DNA_helicase_RecG"/>
</dbReference>
<evidence type="ECO:0000313" key="18">
    <source>
        <dbReference type="EMBL" id="NML73518.1"/>
    </source>
</evidence>
<keyword evidence="5 15" id="KW-0378">Hydrolase</keyword>
<dbReference type="SUPFAM" id="SSF50249">
    <property type="entry name" value="Nucleic acid-binding proteins"/>
    <property type="match status" value="1"/>
</dbReference>
<dbReference type="GO" id="GO:0005524">
    <property type="term" value="F:ATP binding"/>
    <property type="evidence" value="ECO:0007669"/>
    <property type="project" value="UniProtKB-KW"/>
</dbReference>
<dbReference type="SMART" id="SM00490">
    <property type="entry name" value="HELICc"/>
    <property type="match status" value="1"/>
</dbReference>
<keyword evidence="10 15" id="KW-0234">DNA repair</keyword>
<feature type="domain" description="Helicase ATP-binding" evidence="16">
    <location>
        <begin position="288"/>
        <end position="449"/>
    </location>
</feature>
<dbReference type="InterPro" id="IPR045562">
    <property type="entry name" value="RecG_dom3_C"/>
</dbReference>
<comment type="similarity">
    <text evidence="1 15">Belongs to the helicase family. RecG subfamily.</text>
</comment>
<dbReference type="SMART" id="SM00487">
    <property type="entry name" value="DEXDc"/>
    <property type="match status" value="1"/>
</dbReference>
<evidence type="ECO:0000313" key="19">
    <source>
        <dbReference type="Proteomes" id="UP000541470"/>
    </source>
</evidence>
<evidence type="ECO:0000256" key="1">
    <source>
        <dbReference type="ARBA" id="ARBA00007504"/>
    </source>
</evidence>
<keyword evidence="3 15" id="KW-0547">Nucleotide-binding</keyword>
<evidence type="ECO:0000256" key="12">
    <source>
        <dbReference type="ARBA" id="ARBA00034617"/>
    </source>
</evidence>
<evidence type="ECO:0000256" key="11">
    <source>
        <dbReference type="ARBA" id="ARBA00023235"/>
    </source>
</evidence>
<dbReference type="CDD" id="cd17992">
    <property type="entry name" value="DEXHc_RecG"/>
    <property type="match status" value="1"/>
</dbReference>
<comment type="catalytic activity">
    <reaction evidence="14 15">
        <text>ATP + H2O = ADP + phosphate + H(+)</text>
        <dbReference type="Rhea" id="RHEA:13065"/>
        <dbReference type="ChEBI" id="CHEBI:15377"/>
        <dbReference type="ChEBI" id="CHEBI:15378"/>
        <dbReference type="ChEBI" id="CHEBI:30616"/>
        <dbReference type="ChEBI" id="CHEBI:43474"/>
        <dbReference type="ChEBI" id="CHEBI:456216"/>
        <dbReference type="EC" id="5.6.2.4"/>
    </reaction>
</comment>
<evidence type="ECO:0000256" key="4">
    <source>
        <dbReference type="ARBA" id="ARBA00022763"/>
    </source>
</evidence>
<comment type="catalytic activity">
    <reaction evidence="12 15">
        <text>Couples ATP hydrolysis with the unwinding of duplex DNA by translocating in the 3'-5' direction.</text>
        <dbReference type="EC" id="5.6.2.4"/>
    </reaction>
</comment>
<keyword evidence="19" id="KW-1185">Reference proteome</keyword>
<evidence type="ECO:0000259" key="17">
    <source>
        <dbReference type="PROSITE" id="PS51194"/>
    </source>
</evidence>
<evidence type="ECO:0000256" key="3">
    <source>
        <dbReference type="ARBA" id="ARBA00022741"/>
    </source>
</evidence>
<dbReference type="InterPro" id="IPR001650">
    <property type="entry name" value="Helicase_C-like"/>
</dbReference>
<comment type="caution">
    <text evidence="18">The sequence shown here is derived from an EMBL/GenBank/DDBJ whole genome shotgun (WGS) entry which is preliminary data.</text>
</comment>
<dbReference type="EMBL" id="JABBGK010000001">
    <property type="protein sequence ID" value="NML73518.1"/>
    <property type="molecule type" value="Genomic_DNA"/>
</dbReference>
<dbReference type="AlphaFoldDB" id="A0A7Y0AU25"/>
<name>A0A7Y0AU25_9HYPH</name>
<dbReference type="InterPro" id="IPR033454">
    <property type="entry name" value="RecG_wedge"/>
</dbReference>